<name>A0A8G2C283_DESNO</name>
<dbReference type="Proteomes" id="UP000199581">
    <property type="component" value="Unassembled WGS sequence"/>
</dbReference>
<evidence type="ECO:0000313" key="3">
    <source>
        <dbReference type="Proteomes" id="UP000199581"/>
    </source>
</evidence>
<keyword evidence="3" id="KW-1185">Reference proteome</keyword>
<sequence length="76" mass="8208">MNTFSTKPEKSGTGAETARNEKAEKAPSTGEERFGNEPNKKDQDSMKTRMTPIPVTTSASARSTATELKTACTRGR</sequence>
<gene>
    <name evidence="2" type="ORF">SAMN05421830_10488</name>
</gene>
<dbReference type="EMBL" id="FOTO01000004">
    <property type="protein sequence ID" value="SFL62680.1"/>
    <property type="molecule type" value="Genomic_DNA"/>
</dbReference>
<feature type="region of interest" description="Disordered" evidence="1">
    <location>
        <begin position="1"/>
        <end position="76"/>
    </location>
</feature>
<evidence type="ECO:0000313" key="2">
    <source>
        <dbReference type="EMBL" id="SFL62680.1"/>
    </source>
</evidence>
<organism evidence="2 3">
    <name type="scientific">Desulfomicrobium norvegicum (strain DSM 1741 / NCIMB 8310)</name>
    <name type="common">Desulfovibrio baculatus (strain Norway 4)</name>
    <name type="synonym">Desulfovibrio desulfuricans (strain Norway 4)</name>
    <dbReference type="NCBI Taxonomy" id="52561"/>
    <lineage>
        <taxon>Bacteria</taxon>
        <taxon>Pseudomonadati</taxon>
        <taxon>Thermodesulfobacteriota</taxon>
        <taxon>Desulfovibrionia</taxon>
        <taxon>Desulfovibrionales</taxon>
        <taxon>Desulfomicrobiaceae</taxon>
        <taxon>Desulfomicrobium</taxon>
    </lineage>
</organism>
<dbReference type="AlphaFoldDB" id="A0A8G2C283"/>
<accession>A0A8G2C283</accession>
<feature type="compositionally biased region" description="Basic and acidic residues" evidence="1">
    <location>
        <begin position="18"/>
        <end position="47"/>
    </location>
</feature>
<comment type="caution">
    <text evidence="2">The sequence shown here is derived from an EMBL/GenBank/DDBJ whole genome shotgun (WGS) entry which is preliminary data.</text>
</comment>
<reference evidence="2 3" key="1">
    <citation type="submission" date="2016-10" db="EMBL/GenBank/DDBJ databases">
        <authorList>
            <person name="Varghese N."/>
            <person name="Submissions S."/>
        </authorList>
    </citation>
    <scope>NUCLEOTIDE SEQUENCE [LARGE SCALE GENOMIC DNA]</scope>
    <source>
        <strain evidence="2 3">DSM 1741</strain>
    </source>
</reference>
<proteinExistence type="predicted"/>
<protein>
    <submittedName>
        <fullName evidence="2">Uncharacterized protein</fullName>
    </submittedName>
</protein>
<feature type="compositionally biased region" description="Low complexity" evidence="1">
    <location>
        <begin position="56"/>
        <end position="66"/>
    </location>
</feature>
<evidence type="ECO:0000256" key="1">
    <source>
        <dbReference type="SAM" id="MobiDB-lite"/>
    </source>
</evidence>